<sequence>MKISIITATWNSAATVCDTFESILRQTYTDYEYLVIDGGSTDKTVDLIRQYEPRFSGRMRWISEKDKGIYDAMNKGISMATGDVIGLLNSDDFYTTDDVLQTIARTFLDHPVDAVYADVHYVPSEDTSRCIRYYSSRPFHRWMMRMGFMPAHPSFYCRKQVYTDFGTFDLSYKVAADFENLLRLLFVHRISTQYIPKDFVTMRRGGGFE</sequence>
<accession>J9GPG4</accession>
<dbReference type="CDD" id="cd06433">
    <property type="entry name" value="GT_2_WfgS_like"/>
    <property type="match status" value="1"/>
</dbReference>
<dbReference type="GO" id="GO:0016758">
    <property type="term" value="F:hexosyltransferase activity"/>
    <property type="evidence" value="ECO:0007669"/>
    <property type="project" value="UniProtKB-ARBA"/>
</dbReference>
<proteinExistence type="predicted"/>
<comment type="caution">
    <text evidence="2">The sequence shown here is derived from an EMBL/GenBank/DDBJ whole genome shotgun (WGS) entry which is preliminary data.</text>
</comment>
<dbReference type="PANTHER" id="PTHR22916:SF3">
    <property type="entry name" value="UDP-GLCNAC:BETAGAL BETA-1,3-N-ACETYLGLUCOSAMINYLTRANSFERASE-LIKE PROTEIN 1"/>
    <property type="match status" value="1"/>
</dbReference>
<dbReference type="PANTHER" id="PTHR22916">
    <property type="entry name" value="GLYCOSYLTRANSFERASE"/>
    <property type="match status" value="1"/>
</dbReference>
<dbReference type="Pfam" id="PF00535">
    <property type="entry name" value="Glycos_transf_2"/>
    <property type="match status" value="1"/>
</dbReference>
<name>J9GPG4_9ZZZZ</name>
<feature type="domain" description="Glycosyltransferase 2-like" evidence="1">
    <location>
        <begin position="4"/>
        <end position="130"/>
    </location>
</feature>
<dbReference type="InterPro" id="IPR029044">
    <property type="entry name" value="Nucleotide-diphossugar_trans"/>
</dbReference>
<evidence type="ECO:0000313" key="2">
    <source>
        <dbReference type="EMBL" id="EJX09599.1"/>
    </source>
</evidence>
<reference evidence="2" key="1">
    <citation type="journal article" date="2012" name="PLoS ONE">
        <title>Gene sets for utilization of primary and secondary nutrition supplies in the distal gut of endangered iberian lynx.</title>
        <authorList>
            <person name="Alcaide M."/>
            <person name="Messina E."/>
            <person name="Richter M."/>
            <person name="Bargiela R."/>
            <person name="Peplies J."/>
            <person name="Huws S.A."/>
            <person name="Newbold C.J."/>
            <person name="Golyshin P.N."/>
            <person name="Simon M.A."/>
            <person name="Lopez G."/>
            <person name="Yakimov M.M."/>
            <person name="Ferrer M."/>
        </authorList>
    </citation>
    <scope>NUCLEOTIDE SEQUENCE</scope>
</reference>
<evidence type="ECO:0000259" key="1">
    <source>
        <dbReference type="Pfam" id="PF00535"/>
    </source>
</evidence>
<organism evidence="2">
    <name type="scientific">gut metagenome</name>
    <dbReference type="NCBI Taxonomy" id="749906"/>
    <lineage>
        <taxon>unclassified sequences</taxon>
        <taxon>metagenomes</taxon>
        <taxon>organismal metagenomes</taxon>
    </lineage>
</organism>
<dbReference type="AlphaFoldDB" id="J9GPG4"/>
<dbReference type="Gene3D" id="3.90.550.10">
    <property type="entry name" value="Spore Coat Polysaccharide Biosynthesis Protein SpsA, Chain A"/>
    <property type="match status" value="1"/>
</dbReference>
<protein>
    <submittedName>
        <fullName evidence="2">Glycosyl transferase family protein</fullName>
    </submittedName>
</protein>
<keyword evidence="2" id="KW-0808">Transferase</keyword>
<dbReference type="EMBL" id="AMCI01000356">
    <property type="protein sequence ID" value="EJX09599.1"/>
    <property type="molecule type" value="Genomic_DNA"/>
</dbReference>
<dbReference type="InterPro" id="IPR001173">
    <property type="entry name" value="Glyco_trans_2-like"/>
</dbReference>
<dbReference type="SUPFAM" id="SSF53448">
    <property type="entry name" value="Nucleotide-diphospho-sugar transferases"/>
    <property type="match status" value="1"/>
</dbReference>
<gene>
    <name evidence="2" type="ORF">EVA_02290</name>
</gene>